<feature type="compositionally biased region" description="Basic and acidic residues" evidence="2">
    <location>
        <begin position="191"/>
        <end position="202"/>
    </location>
</feature>
<feature type="region of interest" description="Disordered" evidence="2">
    <location>
        <begin position="169"/>
        <end position="202"/>
    </location>
</feature>
<sequence>MNKTLFLPLNLQYFAEEPAAEPQAPGAGEPTPEQPTQEDQSQSQEPTEKGGELSADEAKKMAEAEFLKSLGVDNFDTLKNTLAKHKEWEESQKTESEKLNDKLKTFESQLTEKDQTLTDLQAENAAIRSGITDDKNLKAVMTLAKSMVSDELDIAGAIKQVVEDYPHFAGSSAEEEKKPTFVQGKHSKQQLTDEEKFMQAFK</sequence>
<dbReference type="KEGG" id="psua:FLK61_33840"/>
<protein>
    <recommendedName>
        <fullName evidence="5">DUF4355 domain-containing protein</fullName>
    </recommendedName>
</protein>
<gene>
    <name evidence="3" type="ORF">FLK61_33840</name>
</gene>
<evidence type="ECO:0000256" key="1">
    <source>
        <dbReference type="SAM" id="Coils"/>
    </source>
</evidence>
<evidence type="ECO:0000313" key="4">
    <source>
        <dbReference type="Proteomes" id="UP000318138"/>
    </source>
</evidence>
<dbReference type="RefSeq" id="WP_176009699.1">
    <property type="nucleotide sequence ID" value="NZ_CP041372.2"/>
</dbReference>
<reference evidence="4" key="1">
    <citation type="submission" date="2019-07" db="EMBL/GenBank/DDBJ databases">
        <title>Bacillus alkalisoli sp. nov. isolated from saline soil.</title>
        <authorList>
            <person name="Sun J.-Q."/>
            <person name="Xu L."/>
        </authorList>
    </citation>
    <scope>NUCLEOTIDE SEQUENCE [LARGE SCALE GENOMIC DNA]</scope>
    <source>
        <strain evidence="4">M4U3P1</strain>
    </source>
</reference>
<feature type="compositionally biased region" description="Basic and acidic residues" evidence="2">
    <location>
        <begin position="46"/>
        <end position="60"/>
    </location>
</feature>
<dbReference type="Proteomes" id="UP000318138">
    <property type="component" value="Chromosome"/>
</dbReference>
<feature type="region of interest" description="Disordered" evidence="2">
    <location>
        <begin position="14"/>
        <end position="60"/>
    </location>
</feature>
<keyword evidence="1" id="KW-0175">Coiled coil</keyword>
<evidence type="ECO:0000313" key="3">
    <source>
        <dbReference type="EMBL" id="QKS71667.1"/>
    </source>
</evidence>
<keyword evidence="4" id="KW-1185">Reference proteome</keyword>
<name>A0A859FF05_9BACI</name>
<dbReference type="EMBL" id="CP041372">
    <property type="protein sequence ID" value="QKS71667.1"/>
    <property type="molecule type" value="Genomic_DNA"/>
</dbReference>
<accession>A0A859FF05</accession>
<evidence type="ECO:0008006" key="5">
    <source>
        <dbReference type="Google" id="ProtNLM"/>
    </source>
</evidence>
<evidence type="ECO:0000256" key="2">
    <source>
        <dbReference type="SAM" id="MobiDB-lite"/>
    </source>
</evidence>
<feature type="compositionally biased region" description="Low complexity" evidence="2">
    <location>
        <begin position="15"/>
        <end position="31"/>
    </location>
</feature>
<feature type="coiled-coil region" evidence="1">
    <location>
        <begin position="89"/>
        <end position="123"/>
    </location>
</feature>
<dbReference type="AlphaFoldDB" id="A0A859FF05"/>
<proteinExistence type="predicted"/>
<feature type="compositionally biased region" description="Polar residues" evidence="2">
    <location>
        <begin position="34"/>
        <end position="45"/>
    </location>
</feature>
<organism evidence="3 4">
    <name type="scientific">Paenalkalicoccus suaedae</name>
    <dbReference type="NCBI Taxonomy" id="2592382"/>
    <lineage>
        <taxon>Bacteria</taxon>
        <taxon>Bacillati</taxon>
        <taxon>Bacillota</taxon>
        <taxon>Bacilli</taxon>
        <taxon>Bacillales</taxon>
        <taxon>Bacillaceae</taxon>
        <taxon>Paenalkalicoccus</taxon>
    </lineage>
</organism>